<accession>A0A1E1JZX3</accession>
<dbReference type="EMBL" id="FJUX01000008">
    <property type="protein sequence ID" value="CZS91427.1"/>
    <property type="molecule type" value="Genomic_DNA"/>
</dbReference>
<proteinExistence type="predicted"/>
<evidence type="ECO:0000313" key="1">
    <source>
        <dbReference type="EMBL" id="CZS91427.1"/>
    </source>
</evidence>
<sequence>MSQIERSIQRISGPSTALHYEWRKASAQLGKRTSKDFRANYINMPSESSYLK</sequence>
<keyword evidence="2" id="KW-1185">Reference proteome</keyword>
<name>A0A1E1JZX3_9HELO</name>
<gene>
    <name evidence="1" type="ORF">RAG0_02059</name>
</gene>
<organism evidence="1 2">
    <name type="scientific">Rhynchosporium agropyri</name>
    <dbReference type="NCBI Taxonomy" id="914238"/>
    <lineage>
        <taxon>Eukaryota</taxon>
        <taxon>Fungi</taxon>
        <taxon>Dikarya</taxon>
        <taxon>Ascomycota</taxon>
        <taxon>Pezizomycotina</taxon>
        <taxon>Leotiomycetes</taxon>
        <taxon>Helotiales</taxon>
        <taxon>Ploettnerulaceae</taxon>
        <taxon>Rhynchosporium</taxon>
    </lineage>
</organism>
<dbReference type="AlphaFoldDB" id="A0A1E1JZX3"/>
<dbReference type="Proteomes" id="UP000178912">
    <property type="component" value="Unassembled WGS sequence"/>
</dbReference>
<evidence type="ECO:0000313" key="2">
    <source>
        <dbReference type="Proteomes" id="UP000178912"/>
    </source>
</evidence>
<reference evidence="2" key="1">
    <citation type="submission" date="2016-03" db="EMBL/GenBank/DDBJ databases">
        <authorList>
            <person name="Guldener U."/>
        </authorList>
    </citation>
    <scope>NUCLEOTIDE SEQUENCE [LARGE SCALE GENOMIC DNA]</scope>
    <source>
        <strain evidence="2">04CH-RAC-A.6.1</strain>
    </source>
</reference>
<protein>
    <submittedName>
        <fullName evidence="1">Uncharacterized protein</fullName>
    </submittedName>
</protein>